<dbReference type="InterPro" id="IPR000092">
    <property type="entry name" value="Polyprenyl_synt"/>
</dbReference>
<dbReference type="SUPFAM" id="SSF48576">
    <property type="entry name" value="Terpenoid synthases"/>
    <property type="match status" value="1"/>
</dbReference>
<keyword evidence="3 7" id="KW-0808">Transferase</keyword>
<comment type="similarity">
    <text evidence="2 7">Belongs to the FPP/GGPP synthase family.</text>
</comment>
<dbReference type="SFLD" id="SFLDS00005">
    <property type="entry name" value="Isoprenoid_Synthase_Type_I"/>
    <property type="match status" value="1"/>
</dbReference>
<evidence type="ECO:0000256" key="3">
    <source>
        <dbReference type="ARBA" id="ARBA00022679"/>
    </source>
</evidence>
<dbReference type="GO" id="GO:0004659">
    <property type="term" value="F:prenyltransferase activity"/>
    <property type="evidence" value="ECO:0007669"/>
    <property type="project" value="InterPro"/>
</dbReference>
<keyword evidence="4" id="KW-0479">Metal-binding</keyword>
<reference evidence="8 9" key="1">
    <citation type="submission" date="2016-12" db="EMBL/GenBank/DDBJ databases">
        <authorList>
            <person name="Song W.-J."/>
            <person name="Kurnit D.M."/>
        </authorList>
    </citation>
    <scope>NUCLEOTIDE SEQUENCE [LARGE SCALE GENOMIC DNA]</scope>
    <source>
        <strain evidence="8 9">DSM 11393</strain>
    </source>
</reference>
<evidence type="ECO:0000256" key="2">
    <source>
        <dbReference type="ARBA" id="ARBA00006706"/>
    </source>
</evidence>
<dbReference type="NCBIfam" id="NF045485">
    <property type="entry name" value="FPPsyn"/>
    <property type="match status" value="1"/>
</dbReference>
<accession>A0A1M7S624</accession>
<gene>
    <name evidence="8" type="ORF">SAMN02745728_00489</name>
</gene>
<organism evidence="8 9">
    <name type="scientific">Desulfovibrio litoralis DSM 11393</name>
    <dbReference type="NCBI Taxonomy" id="1121455"/>
    <lineage>
        <taxon>Bacteria</taxon>
        <taxon>Pseudomonadati</taxon>
        <taxon>Thermodesulfobacteriota</taxon>
        <taxon>Desulfovibrionia</taxon>
        <taxon>Desulfovibrionales</taxon>
        <taxon>Desulfovibrionaceae</taxon>
        <taxon>Desulfovibrio</taxon>
    </lineage>
</organism>
<dbReference type="AlphaFoldDB" id="A0A1M7S624"/>
<dbReference type="CDD" id="cd00685">
    <property type="entry name" value="Trans_IPPS_HT"/>
    <property type="match status" value="1"/>
</dbReference>
<evidence type="ECO:0000256" key="7">
    <source>
        <dbReference type="RuleBase" id="RU004466"/>
    </source>
</evidence>
<evidence type="ECO:0000256" key="6">
    <source>
        <dbReference type="ARBA" id="ARBA00023229"/>
    </source>
</evidence>
<proteinExistence type="inferred from homology"/>
<evidence type="ECO:0000313" key="8">
    <source>
        <dbReference type="EMBL" id="SHN54067.1"/>
    </source>
</evidence>
<dbReference type="Gene3D" id="1.10.600.10">
    <property type="entry name" value="Farnesyl Diphosphate Synthase"/>
    <property type="match status" value="1"/>
</dbReference>
<evidence type="ECO:0000256" key="4">
    <source>
        <dbReference type="ARBA" id="ARBA00022723"/>
    </source>
</evidence>
<dbReference type="PANTHER" id="PTHR43281:SF1">
    <property type="entry name" value="FARNESYL DIPHOSPHATE SYNTHASE"/>
    <property type="match status" value="1"/>
</dbReference>
<dbReference type="PROSITE" id="PS00723">
    <property type="entry name" value="POLYPRENYL_SYNTHASE_1"/>
    <property type="match status" value="1"/>
</dbReference>
<dbReference type="GO" id="GO:0005737">
    <property type="term" value="C:cytoplasm"/>
    <property type="evidence" value="ECO:0007669"/>
    <property type="project" value="UniProtKB-ARBA"/>
</dbReference>
<protein>
    <submittedName>
        <fullName evidence="8">Farnesyl-diphosphate synthase</fullName>
    </submittedName>
</protein>
<dbReference type="PANTHER" id="PTHR43281">
    <property type="entry name" value="FARNESYL DIPHOSPHATE SYNTHASE"/>
    <property type="match status" value="1"/>
</dbReference>
<dbReference type="InterPro" id="IPR008949">
    <property type="entry name" value="Isoprenoid_synthase_dom_sf"/>
</dbReference>
<dbReference type="PROSITE" id="PS00444">
    <property type="entry name" value="POLYPRENYL_SYNTHASE_2"/>
    <property type="match status" value="1"/>
</dbReference>
<dbReference type="RefSeq" id="WP_245790977.1">
    <property type="nucleotide sequence ID" value="NZ_FRDI01000003.1"/>
</dbReference>
<dbReference type="GO" id="GO:0016114">
    <property type="term" value="P:terpenoid biosynthetic process"/>
    <property type="evidence" value="ECO:0007669"/>
    <property type="project" value="UniProtKB-ARBA"/>
</dbReference>
<dbReference type="InterPro" id="IPR053378">
    <property type="entry name" value="Prenyl_diphosphate_synthase"/>
</dbReference>
<sequence>MQVSEFKQNLKEKTKLIDSFLSLVFETQAHNSSNNHERYPQAKSIFLTKELQNPKTFIPPRIKEAMEYSLLGNGKKIRPILCLSCASLFGLSSEKVLPFAAALELIHSYSLIHDDLPAMDDDDLRRGKPSNHKAFDEATAILAGDGLLSEAFFLMSANIQELNPVLLLNALACVAQAIGASGMVGGQVLDMQYTGYGNKNNKIKAQTDKVSFEELKQMHALKTGALIKAACVSGAILAGAKDNDIKNIITYSEAIGLSFQITDDLLDIKSSSEVLGKPAGSDLKNQKVTYPSLIGMEKSEALAKQETEKALNALQEYKGQDAEFLRSMAEYILVRIN</sequence>
<name>A0A1M7S624_9BACT</name>
<keyword evidence="5" id="KW-0460">Magnesium</keyword>
<comment type="cofactor">
    <cofactor evidence="1">
        <name>Mg(2+)</name>
        <dbReference type="ChEBI" id="CHEBI:18420"/>
    </cofactor>
</comment>
<dbReference type="EMBL" id="FRDI01000003">
    <property type="protein sequence ID" value="SHN54067.1"/>
    <property type="molecule type" value="Genomic_DNA"/>
</dbReference>
<dbReference type="GO" id="GO:0046872">
    <property type="term" value="F:metal ion binding"/>
    <property type="evidence" value="ECO:0007669"/>
    <property type="project" value="UniProtKB-KW"/>
</dbReference>
<dbReference type="InterPro" id="IPR033749">
    <property type="entry name" value="Polyprenyl_synt_CS"/>
</dbReference>
<evidence type="ECO:0000313" key="9">
    <source>
        <dbReference type="Proteomes" id="UP000186469"/>
    </source>
</evidence>
<dbReference type="Pfam" id="PF00348">
    <property type="entry name" value="polyprenyl_synt"/>
    <property type="match status" value="1"/>
</dbReference>
<evidence type="ECO:0000256" key="1">
    <source>
        <dbReference type="ARBA" id="ARBA00001946"/>
    </source>
</evidence>
<evidence type="ECO:0000256" key="5">
    <source>
        <dbReference type="ARBA" id="ARBA00022842"/>
    </source>
</evidence>
<dbReference type="FunFam" id="1.10.600.10:FF:000001">
    <property type="entry name" value="Geranylgeranyl diphosphate synthase"/>
    <property type="match status" value="1"/>
</dbReference>
<dbReference type="SFLD" id="SFLDG01017">
    <property type="entry name" value="Polyprenyl_Transferase_Like"/>
    <property type="match status" value="1"/>
</dbReference>
<keyword evidence="6" id="KW-0414">Isoprene biosynthesis</keyword>
<dbReference type="STRING" id="1121455.SAMN02745728_00489"/>
<keyword evidence="9" id="KW-1185">Reference proteome</keyword>
<dbReference type="Proteomes" id="UP000186469">
    <property type="component" value="Unassembled WGS sequence"/>
</dbReference>